<dbReference type="AlphaFoldDB" id="A0AAU9IPN9"/>
<keyword evidence="2" id="KW-0677">Repeat</keyword>
<dbReference type="PROSITE" id="PS00678">
    <property type="entry name" value="WD_REPEATS_1"/>
    <property type="match status" value="3"/>
</dbReference>
<gene>
    <name evidence="5" type="ORF">BSTOLATCC_MIC14461</name>
</gene>
<feature type="repeat" description="WD" evidence="3">
    <location>
        <begin position="448"/>
        <end position="490"/>
    </location>
</feature>
<organism evidence="5 6">
    <name type="scientific">Blepharisma stoltei</name>
    <dbReference type="NCBI Taxonomy" id="1481888"/>
    <lineage>
        <taxon>Eukaryota</taxon>
        <taxon>Sar</taxon>
        <taxon>Alveolata</taxon>
        <taxon>Ciliophora</taxon>
        <taxon>Postciliodesmatophora</taxon>
        <taxon>Heterotrichea</taxon>
        <taxon>Heterotrichida</taxon>
        <taxon>Blepharismidae</taxon>
        <taxon>Blepharisma</taxon>
    </lineage>
</organism>
<dbReference type="CDD" id="cd00200">
    <property type="entry name" value="WD40"/>
    <property type="match status" value="1"/>
</dbReference>
<comment type="caution">
    <text evidence="5">The sequence shown here is derived from an EMBL/GenBank/DDBJ whole genome shotgun (WGS) entry which is preliminary data.</text>
</comment>
<sequence length="1208" mass="136019">MLKQVRLCPSGCQYWNKSVLARGGNLLAYCSTLAIYFIDLDTYNITKIIAAHEQTISCLSWSIPNPSLLASVSSDNSLYVWNINHDEPELYMQLTTAVLMMEFNPYKENEILFLHENGDIRILNTITRTITRKANYVGVRPSVMRFHPSAEGRFALGCAEGVALFAEMGHDNVKRLEMPKQPAAAEDVQWDPLSDKYLLVSFKDGSMVLFDAVEAGILQTFDRQGAGIRSIAWNKKSPGEFFTTSDKIAALKVWNVSKASPIDTIKLGNTGIRQISYLHDRASLICSFKSGAVGVFSLIKKKLEFCTESGHAETVFDIKINPQNKNLLATASYDGSVKIWDLRTMKNIETLYSDALEPGQYKIQAKSVLYGVAWGPDTLIAACSAKGDVYLFDYSKPKLLHRFRPTIEAPIFRIDWSPLDPNMLAIGTSDNYLVTIRLDEQRLVKTKMIRHVHTVYGVSWHPTIPNRIATGCQDSRVRVYDLASGNDTCIELRGHDAKVFNIVWNPEFNNLLASSSDDRSVIVWNTTERTIYRRLAGHTQNTRAVAWNSELPWMLISGAWDSKIMIWDIRTGNCLYTAHEHHADIYGICTHPARPFLFISCSRDTSIRFWSLEDYVEKLEIKVLVNQDLSSLVSAQGSLDPNAPFMLCGSGSKAVLQKLASCNEVERYKALLTFFRFRGGEDEFFDILNFLLNKKECNPNDQILPIESICQSKKSRAAELETASGMAFLGSALAKKEDRLIEAAKIHLKLGNIRQYCELMIKLEKWERALAFAPGFCLDYWQNVAERYAQYLGQNEKEETAAVYLACGKVDKAIKFFQKRRDHDDALLVAASKSAGVFGVVPQEGPRNTAEGQHDVSKLQEITSNLAEEFFADCNSILSAASHLSLPDPDGALTKLLRAHEVTYAYVLAKLYLLPQKSILFILAKKAEKSQDWELMMKLLENNLDLKELFAARLPVGYDYKTFGLLNQNDYANKAEDELRTEHLKEAIRYYVVARYAQKACQVAITMFRDYLQQGNDLSELFEMVEYLGYLNLEPVTKEVKAEILAIGALLGAIHSTWRGYSISHILTSTYSNICRHQNLNLPIPFSFGMMLNVLQDIKRIPDQVKEQIPGIISNLGPEDGESLQYIYDGLGKREISQQANNQIKLIGSNLPANNLHANMPVSVFNRRIIQGPSYSMGNFAIGLDEALMWAKVNPFSPMNDGSIINPY</sequence>
<feature type="repeat" description="WD" evidence="3">
    <location>
        <begin position="492"/>
        <end position="534"/>
    </location>
</feature>
<dbReference type="Proteomes" id="UP001162131">
    <property type="component" value="Unassembled WGS sequence"/>
</dbReference>
<evidence type="ECO:0000259" key="4">
    <source>
        <dbReference type="Pfam" id="PF12894"/>
    </source>
</evidence>
<evidence type="ECO:0000256" key="3">
    <source>
        <dbReference type="PROSITE-ProRule" id="PRU00221"/>
    </source>
</evidence>
<evidence type="ECO:0000256" key="1">
    <source>
        <dbReference type="ARBA" id="ARBA00022574"/>
    </source>
</evidence>
<protein>
    <recommendedName>
        <fullName evidence="4">Anaphase-promoting complex subunit 4-like WD40 domain-containing protein</fullName>
    </recommendedName>
</protein>
<accession>A0AAU9IPN9</accession>
<dbReference type="SMART" id="SM00320">
    <property type="entry name" value="WD40"/>
    <property type="match status" value="11"/>
</dbReference>
<dbReference type="Pfam" id="PF00400">
    <property type="entry name" value="WD40"/>
    <property type="match status" value="4"/>
</dbReference>
<feature type="domain" description="Anaphase-promoting complex subunit 4-like WD40" evidence="4">
    <location>
        <begin position="416"/>
        <end position="505"/>
    </location>
</feature>
<reference evidence="5" key="1">
    <citation type="submission" date="2021-09" db="EMBL/GenBank/DDBJ databases">
        <authorList>
            <consortium name="AG Swart"/>
            <person name="Singh M."/>
            <person name="Singh A."/>
            <person name="Seah K."/>
            <person name="Emmerich C."/>
        </authorList>
    </citation>
    <scope>NUCLEOTIDE SEQUENCE</scope>
    <source>
        <strain evidence="5">ATCC30299</strain>
    </source>
</reference>
<keyword evidence="1 3" id="KW-0853">WD repeat</keyword>
<dbReference type="InterPro" id="IPR001680">
    <property type="entry name" value="WD40_rpt"/>
</dbReference>
<dbReference type="Pfam" id="PF12894">
    <property type="entry name" value="ANAPC4_WD40"/>
    <property type="match status" value="1"/>
</dbReference>
<name>A0AAU9IPN9_9CILI</name>
<dbReference type="InterPro" id="IPR020472">
    <property type="entry name" value="WD40_PAC1"/>
</dbReference>
<dbReference type="SUPFAM" id="SSF50978">
    <property type="entry name" value="WD40 repeat-like"/>
    <property type="match status" value="2"/>
</dbReference>
<dbReference type="PROSITE" id="PS50082">
    <property type="entry name" value="WD_REPEATS_2"/>
    <property type="match status" value="5"/>
</dbReference>
<dbReference type="InterPro" id="IPR015943">
    <property type="entry name" value="WD40/YVTN_repeat-like_dom_sf"/>
</dbReference>
<dbReference type="InterPro" id="IPR019775">
    <property type="entry name" value="WD40_repeat_CS"/>
</dbReference>
<feature type="repeat" description="WD" evidence="3">
    <location>
        <begin position="49"/>
        <end position="91"/>
    </location>
</feature>
<evidence type="ECO:0000313" key="6">
    <source>
        <dbReference type="Proteomes" id="UP001162131"/>
    </source>
</evidence>
<dbReference type="PRINTS" id="PR00320">
    <property type="entry name" value="GPROTEINBRPT"/>
</dbReference>
<dbReference type="Gene3D" id="2.130.10.10">
    <property type="entry name" value="YVTN repeat-like/Quinoprotein amine dehydrogenase"/>
    <property type="match status" value="3"/>
</dbReference>
<feature type="repeat" description="WD" evidence="3">
    <location>
        <begin position="308"/>
        <end position="350"/>
    </location>
</feature>
<dbReference type="InterPro" id="IPR036322">
    <property type="entry name" value="WD40_repeat_dom_sf"/>
</dbReference>
<dbReference type="PROSITE" id="PS50294">
    <property type="entry name" value="WD_REPEATS_REGION"/>
    <property type="match status" value="4"/>
</dbReference>
<evidence type="ECO:0000313" key="5">
    <source>
        <dbReference type="EMBL" id="CAG9315711.1"/>
    </source>
</evidence>
<dbReference type="PANTHER" id="PTHR44464">
    <property type="entry name" value="WD REPEAT-CONTAINING PROTEIN 17"/>
    <property type="match status" value="1"/>
</dbReference>
<dbReference type="InterPro" id="IPR024977">
    <property type="entry name" value="Apc4-like_WD40_dom"/>
</dbReference>
<evidence type="ECO:0000256" key="2">
    <source>
        <dbReference type="ARBA" id="ARBA00022737"/>
    </source>
</evidence>
<dbReference type="PANTHER" id="PTHR44464:SF1">
    <property type="entry name" value="WD REPEAT-CONTAINING PROTEIN 17"/>
    <property type="match status" value="1"/>
</dbReference>
<proteinExistence type="predicted"/>
<keyword evidence="6" id="KW-1185">Reference proteome</keyword>
<dbReference type="EMBL" id="CAJZBQ010000014">
    <property type="protein sequence ID" value="CAG9315711.1"/>
    <property type="molecule type" value="Genomic_DNA"/>
</dbReference>
<feature type="repeat" description="WD" evidence="3">
    <location>
        <begin position="535"/>
        <end position="577"/>
    </location>
</feature>